<dbReference type="PANTHER" id="PTHR46042">
    <property type="entry name" value="DIPHTHINE METHYLTRANSFERASE"/>
    <property type="match status" value="1"/>
</dbReference>
<dbReference type="InterPro" id="IPR015943">
    <property type="entry name" value="WD40/YVTN_repeat-like_dom_sf"/>
</dbReference>
<dbReference type="GO" id="GO:0017183">
    <property type="term" value="P:protein histidyl modification to diphthamide"/>
    <property type="evidence" value="ECO:0007669"/>
    <property type="project" value="TreeGrafter"/>
</dbReference>
<reference evidence="5" key="2">
    <citation type="submission" date="2020-10" db="UniProtKB">
        <authorList>
            <consortium name="WormBaseParasite"/>
        </authorList>
    </citation>
    <scope>IDENTIFICATION</scope>
</reference>
<dbReference type="InterPro" id="IPR036322">
    <property type="entry name" value="WD40_repeat_dom_sf"/>
</dbReference>
<dbReference type="GO" id="GO:0061685">
    <property type="term" value="F:diphthine methylesterase activity"/>
    <property type="evidence" value="ECO:0007669"/>
    <property type="project" value="TreeGrafter"/>
</dbReference>
<dbReference type="AlphaFoldDB" id="A0A7E4VG87"/>
<dbReference type="GO" id="GO:0005737">
    <property type="term" value="C:cytoplasm"/>
    <property type="evidence" value="ECO:0007669"/>
    <property type="project" value="TreeGrafter"/>
</dbReference>
<sequence length="330" mass="35845">MKLQQTASINLPLKPCSMTAFKQPSTSRVHYAIACYEQDSAGNYIGQIRITPADGDLKSEAKVLPMTGGVFRIYNHPGENRIFAVTTNGKVIFIDTETFEVDSLVYPVEEGGSRPYFTDGSLRPGKLAVSDDAGNVHVLDRETGQVLAKQRGHLLRKVGNLECPAWSVAWRSEEEIASVGDDGRLNLWDLRASPMAVSAFSTGPCDDGLVFVKVPKLNGDGSLITGDYGQNYCVWDLRGEPKLQRTVTKELPGGVWHVDDSLATTSHGLQAVACMQGGFVILDESLDTVAADDHSGLTYGVAIHENPAQTGLIVAEVEFDDRKLNQYSLV</sequence>
<accession>A0A7E4VG87</accession>
<dbReference type="InterPro" id="IPR052415">
    <property type="entry name" value="Diphthine_MTase"/>
</dbReference>
<proteinExistence type="predicted"/>
<dbReference type="Gene3D" id="2.130.10.10">
    <property type="entry name" value="YVTN repeat-like/Quinoprotein amine dehydrogenase"/>
    <property type="match status" value="1"/>
</dbReference>
<name>A0A7E4VG87_PANRE</name>
<evidence type="ECO:0000256" key="2">
    <source>
        <dbReference type="ARBA" id="ARBA00022737"/>
    </source>
</evidence>
<protein>
    <submittedName>
        <fullName evidence="5">WD_REPEATS_REGION domain-containing protein</fullName>
    </submittedName>
</protein>
<dbReference type="Proteomes" id="UP000492821">
    <property type="component" value="Unassembled WGS sequence"/>
</dbReference>
<keyword evidence="2" id="KW-0677">Repeat</keyword>
<keyword evidence="4" id="KW-1185">Reference proteome</keyword>
<organism evidence="4 5">
    <name type="scientific">Panagrellus redivivus</name>
    <name type="common">Microworm</name>
    <dbReference type="NCBI Taxonomy" id="6233"/>
    <lineage>
        <taxon>Eukaryota</taxon>
        <taxon>Metazoa</taxon>
        <taxon>Ecdysozoa</taxon>
        <taxon>Nematoda</taxon>
        <taxon>Chromadorea</taxon>
        <taxon>Rhabditida</taxon>
        <taxon>Tylenchina</taxon>
        <taxon>Panagrolaimomorpha</taxon>
        <taxon>Panagrolaimoidea</taxon>
        <taxon>Panagrolaimidae</taxon>
        <taxon>Panagrellus</taxon>
    </lineage>
</organism>
<reference evidence="4" key="1">
    <citation type="journal article" date="2013" name="Genetics">
        <title>The draft genome and transcriptome of Panagrellus redivivus are shaped by the harsh demands of a free-living lifestyle.</title>
        <authorList>
            <person name="Srinivasan J."/>
            <person name="Dillman A.R."/>
            <person name="Macchietto M.G."/>
            <person name="Heikkinen L."/>
            <person name="Lakso M."/>
            <person name="Fracchia K.M."/>
            <person name="Antoshechkin I."/>
            <person name="Mortazavi A."/>
            <person name="Wong G."/>
            <person name="Sternberg P.W."/>
        </authorList>
    </citation>
    <scope>NUCLEOTIDE SEQUENCE [LARGE SCALE GENOMIC DNA]</scope>
    <source>
        <strain evidence="4">MT8872</strain>
    </source>
</reference>
<evidence type="ECO:0000313" key="5">
    <source>
        <dbReference type="WBParaSite" id="Pan_g20479.t1"/>
    </source>
</evidence>
<comment type="pathway">
    <text evidence="3">Protein modification.</text>
</comment>
<dbReference type="SUPFAM" id="SSF50978">
    <property type="entry name" value="WD40 repeat-like"/>
    <property type="match status" value="1"/>
</dbReference>
<dbReference type="PANTHER" id="PTHR46042:SF1">
    <property type="entry name" value="DIPHTHINE METHYLTRANSFERASE"/>
    <property type="match status" value="1"/>
</dbReference>
<dbReference type="WBParaSite" id="Pan_g20479.t1">
    <property type="protein sequence ID" value="Pan_g20479.t1"/>
    <property type="gene ID" value="Pan_g20479"/>
</dbReference>
<evidence type="ECO:0000313" key="4">
    <source>
        <dbReference type="Proteomes" id="UP000492821"/>
    </source>
</evidence>
<evidence type="ECO:0000256" key="1">
    <source>
        <dbReference type="ARBA" id="ARBA00022574"/>
    </source>
</evidence>
<keyword evidence="1" id="KW-0853">WD repeat</keyword>
<evidence type="ECO:0000256" key="3">
    <source>
        <dbReference type="ARBA" id="ARBA00043952"/>
    </source>
</evidence>